<dbReference type="Proteomes" id="UP000249396">
    <property type="component" value="Unassembled WGS sequence"/>
</dbReference>
<reference evidence="1 2" key="1">
    <citation type="journal article" date="2018" name="Aquat. Microb. Ecol.">
        <title>Gammaproteobacterial methanotrophs dominate.</title>
        <authorList>
            <person name="Rissanen A.J."/>
            <person name="Saarenheimo J."/>
            <person name="Tiirola M."/>
            <person name="Peura S."/>
            <person name="Aalto S.L."/>
            <person name="Karvinen A."/>
            <person name="Nykanen H."/>
        </authorList>
    </citation>
    <scope>NUCLEOTIDE SEQUENCE [LARGE SCALE GENOMIC DNA]</scope>
    <source>
        <strain evidence="1">AMbin10</strain>
    </source>
</reference>
<evidence type="ECO:0000313" key="2">
    <source>
        <dbReference type="Proteomes" id="UP000249396"/>
    </source>
</evidence>
<sequence>MTISKYFQFSAAWLKDSDDVAGICLRVGGNVISRIADTKKGTVRDYFRASSTSLALWLADNWWRLRWETISDSGLPSVDWRLRHELNSASGGALWPPVMIFSVGDRIAFAPSVGKRVVEGPQSYFPFKIGMVAAAEYERELDSFFDAVLGHCAKTDDGNALKILLKQITTERNDPELAGWRRLEACLGFDPDAAPDEVVNALVELEEIAGEDGVEEAAHAAPGTGAAQSLSSVIEATRESKVEIDLSLADSLQRDWNLPSYASPWEMAEAAATELRFKIGATRGRLDHTNFADIFKARWNDLKSATETARELRYGARIGGETKYRVALQTLTSKPHDRRFELARQFGDAVWQKDSDFGIVSRSKSDRQKFQRAFAQNLLCPFEHLQREIDVNDPTPEAMEIAAKKFLVHPSVVRNQLVYKGYLPFENTTEEAEAA</sequence>
<evidence type="ECO:0000313" key="1">
    <source>
        <dbReference type="EMBL" id="PZN83792.1"/>
    </source>
</evidence>
<dbReference type="AlphaFoldDB" id="A0A2W4RIZ0"/>
<protein>
    <submittedName>
        <fullName evidence="1">Uncharacterized protein</fullName>
    </submittedName>
</protein>
<dbReference type="EMBL" id="QJPH01000176">
    <property type="protein sequence ID" value="PZN83792.1"/>
    <property type="molecule type" value="Genomic_DNA"/>
</dbReference>
<organism evidence="1 2">
    <name type="scientific">Candidatus Methylumidiphilus alinenensis</name>
    <dbReference type="NCBI Taxonomy" id="2202197"/>
    <lineage>
        <taxon>Bacteria</taxon>
        <taxon>Pseudomonadati</taxon>
        <taxon>Pseudomonadota</taxon>
        <taxon>Gammaproteobacteria</taxon>
        <taxon>Methylococcales</taxon>
        <taxon>Candidatus Methylumidiphilus</taxon>
    </lineage>
</organism>
<name>A0A2W4RIZ0_9GAMM</name>
<gene>
    <name evidence="1" type="ORF">DM484_03760</name>
</gene>
<accession>A0A2W4RIZ0</accession>
<comment type="caution">
    <text evidence="1">The sequence shown here is derived from an EMBL/GenBank/DDBJ whole genome shotgun (WGS) entry which is preliminary data.</text>
</comment>
<proteinExistence type="predicted"/>